<comment type="caution">
    <text evidence="2">The sequence shown here is derived from an EMBL/GenBank/DDBJ whole genome shotgun (WGS) entry which is preliminary data.</text>
</comment>
<evidence type="ECO:0000313" key="3">
    <source>
        <dbReference type="Proteomes" id="UP000187209"/>
    </source>
</evidence>
<sequence>MNLSNVLTPSLQHVSVLGAIYPQSPVSFIHKKTSNLQLSIAENPLPPVKEKKKIIIKVNSGLLKTITNLSETRDSSQSPKHPQVPNPQFPSNFKYSAKSRIFTNEPIQKKPIRLLSLPNNIEKEYYNGKIKGTIKQFIRIRGISLEGCMNNNDQNKGSRNISPEIFRKKRKSVNDKDFDYQNGDKKVLKNKVMFDYKALDDERKNEKGKNSRMRMVKKNARYARKVVKIERVDYDTVDQGLQTDDFDKQMDYFD</sequence>
<name>A0A1R2AQK9_9CILI</name>
<dbReference type="AlphaFoldDB" id="A0A1R2AQK9"/>
<evidence type="ECO:0000313" key="2">
    <source>
        <dbReference type="EMBL" id="OMJ66769.1"/>
    </source>
</evidence>
<dbReference type="Proteomes" id="UP000187209">
    <property type="component" value="Unassembled WGS sequence"/>
</dbReference>
<protein>
    <submittedName>
        <fullName evidence="2">Uncharacterized protein</fullName>
    </submittedName>
</protein>
<accession>A0A1R2AQK9</accession>
<keyword evidence="3" id="KW-1185">Reference proteome</keyword>
<gene>
    <name evidence="2" type="ORF">SteCoe_36274</name>
</gene>
<dbReference type="EMBL" id="MPUH01001638">
    <property type="protein sequence ID" value="OMJ66769.1"/>
    <property type="molecule type" value="Genomic_DNA"/>
</dbReference>
<feature type="region of interest" description="Disordered" evidence="1">
    <location>
        <begin position="70"/>
        <end position="90"/>
    </location>
</feature>
<evidence type="ECO:0000256" key="1">
    <source>
        <dbReference type="SAM" id="MobiDB-lite"/>
    </source>
</evidence>
<reference evidence="2 3" key="1">
    <citation type="submission" date="2016-11" db="EMBL/GenBank/DDBJ databases">
        <title>The macronuclear genome of Stentor coeruleus: a giant cell with tiny introns.</title>
        <authorList>
            <person name="Slabodnick M."/>
            <person name="Ruby J.G."/>
            <person name="Reiff S.B."/>
            <person name="Swart E.C."/>
            <person name="Gosai S."/>
            <person name="Prabakaran S."/>
            <person name="Witkowska E."/>
            <person name="Larue G.E."/>
            <person name="Fisher S."/>
            <person name="Freeman R.M."/>
            <person name="Gunawardena J."/>
            <person name="Chu W."/>
            <person name="Stover N.A."/>
            <person name="Gregory B.D."/>
            <person name="Nowacki M."/>
            <person name="Derisi J."/>
            <person name="Roy S.W."/>
            <person name="Marshall W.F."/>
            <person name="Sood P."/>
        </authorList>
    </citation>
    <scope>NUCLEOTIDE SEQUENCE [LARGE SCALE GENOMIC DNA]</scope>
    <source>
        <strain evidence="2">WM001</strain>
    </source>
</reference>
<organism evidence="2 3">
    <name type="scientific">Stentor coeruleus</name>
    <dbReference type="NCBI Taxonomy" id="5963"/>
    <lineage>
        <taxon>Eukaryota</taxon>
        <taxon>Sar</taxon>
        <taxon>Alveolata</taxon>
        <taxon>Ciliophora</taxon>
        <taxon>Postciliodesmatophora</taxon>
        <taxon>Heterotrichea</taxon>
        <taxon>Heterotrichida</taxon>
        <taxon>Stentoridae</taxon>
        <taxon>Stentor</taxon>
    </lineage>
</organism>
<feature type="compositionally biased region" description="Polar residues" evidence="1">
    <location>
        <begin position="70"/>
        <end position="80"/>
    </location>
</feature>
<proteinExistence type="predicted"/>